<dbReference type="PANTHER" id="PTHR33594:SF1">
    <property type="entry name" value="HD_PDEASE DOMAIN-CONTAINING PROTEIN"/>
    <property type="match status" value="1"/>
</dbReference>
<dbReference type="InterPro" id="IPR006675">
    <property type="entry name" value="HDIG_dom"/>
</dbReference>
<dbReference type="InterPro" id="IPR006674">
    <property type="entry name" value="HD_domain"/>
</dbReference>
<dbReference type="Proteomes" id="UP000261023">
    <property type="component" value="Unassembled WGS sequence"/>
</dbReference>
<feature type="domain" description="HD" evidence="1">
    <location>
        <begin position="23"/>
        <end position="128"/>
    </location>
</feature>
<evidence type="ECO:0000259" key="1">
    <source>
        <dbReference type="PROSITE" id="PS51831"/>
    </source>
</evidence>
<accession>A0A3E3DT62</accession>
<evidence type="ECO:0000313" key="2">
    <source>
        <dbReference type="EMBL" id="RGD72246.1"/>
    </source>
</evidence>
<proteinExistence type="predicted"/>
<dbReference type="PANTHER" id="PTHR33594">
    <property type="entry name" value="SUPERFAMILY HYDROLASE, PUTATIVE (AFU_ORTHOLOGUE AFUA_1G03035)-RELATED"/>
    <property type="match status" value="1"/>
</dbReference>
<gene>
    <name evidence="2" type="ORF">DWX31_04225</name>
</gene>
<dbReference type="EMBL" id="QTJW01000002">
    <property type="protein sequence ID" value="RGD72246.1"/>
    <property type="molecule type" value="Genomic_DNA"/>
</dbReference>
<dbReference type="Gene3D" id="1.10.3210.50">
    <property type="match status" value="1"/>
</dbReference>
<comment type="caution">
    <text evidence="2">The sequence shown here is derived from an EMBL/GenBank/DDBJ whole genome shotgun (WGS) entry which is preliminary data.</text>
</comment>
<dbReference type="PROSITE" id="PS51831">
    <property type="entry name" value="HD"/>
    <property type="match status" value="1"/>
</dbReference>
<name>A0A3E3DT62_9FIRM</name>
<sequence>MDITDFQLIEKYMLECMQDSAHDKEHIYRVLYVALDIAEQERHVDYDVLIAACLLHDIGRQEQFENPSLCHAVAGAERARKFLLEKGFPEKFADKVSSCIKAHRFRSSNPPVKTEEKILFDSDKIDATGTLGIARTIFYKGQTGEPLYSRNSMGEVSDGSEDTTPSFFQEYKYKLEGLYSKFYTERGKEIALQRQHTAVSFYENMLQEAASSYHSGMKHLSEKLK</sequence>
<dbReference type="AlphaFoldDB" id="A0A3E3DT62"/>
<evidence type="ECO:0000313" key="3">
    <source>
        <dbReference type="Proteomes" id="UP000261023"/>
    </source>
</evidence>
<dbReference type="CDD" id="cd00077">
    <property type="entry name" value="HDc"/>
    <property type="match status" value="1"/>
</dbReference>
<dbReference type="NCBIfam" id="TIGR00277">
    <property type="entry name" value="HDIG"/>
    <property type="match status" value="1"/>
</dbReference>
<dbReference type="SMART" id="SM00471">
    <property type="entry name" value="HDc"/>
    <property type="match status" value="1"/>
</dbReference>
<dbReference type="SUPFAM" id="SSF109604">
    <property type="entry name" value="HD-domain/PDEase-like"/>
    <property type="match status" value="1"/>
</dbReference>
<dbReference type="OrthoDB" id="9797344at2"/>
<organism evidence="2 3">
    <name type="scientific">Hungatella hathewayi</name>
    <dbReference type="NCBI Taxonomy" id="154046"/>
    <lineage>
        <taxon>Bacteria</taxon>
        <taxon>Bacillati</taxon>
        <taxon>Bacillota</taxon>
        <taxon>Clostridia</taxon>
        <taxon>Lachnospirales</taxon>
        <taxon>Lachnospiraceae</taxon>
        <taxon>Hungatella</taxon>
    </lineage>
</organism>
<dbReference type="Pfam" id="PF01966">
    <property type="entry name" value="HD"/>
    <property type="match status" value="1"/>
</dbReference>
<reference evidence="2 3" key="1">
    <citation type="submission" date="2018-08" db="EMBL/GenBank/DDBJ databases">
        <title>A genome reference for cultivated species of the human gut microbiota.</title>
        <authorList>
            <person name="Zou Y."/>
            <person name="Xue W."/>
            <person name="Luo G."/>
        </authorList>
    </citation>
    <scope>NUCLEOTIDE SEQUENCE [LARGE SCALE GENOMIC DNA]</scope>
    <source>
        <strain evidence="2 3">AF19-13AC</strain>
    </source>
</reference>
<dbReference type="InterPro" id="IPR003607">
    <property type="entry name" value="HD/PDEase_dom"/>
</dbReference>
<protein>
    <submittedName>
        <fullName evidence="2">HD domain-containing protein</fullName>
    </submittedName>
</protein>
<dbReference type="RefSeq" id="WP_025531166.1">
    <property type="nucleotide sequence ID" value="NZ_QTJW01000002.1"/>
</dbReference>